<protein>
    <submittedName>
        <fullName evidence="1">Uncharacterized protein</fullName>
    </submittedName>
</protein>
<proteinExistence type="predicted"/>
<accession>A0ACD0NXL1</accession>
<dbReference type="Proteomes" id="UP000245626">
    <property type="component" value="Unassembled WGS sequence"/>
</dbReference>
<gene>
    <name evidence="1" type="ORF">IE53DRAFT_92692</name>
</gene>
<dbReference type="EMBL" id="KZ819926">
    <property type="protein sequence ID" value="PWN50496.1"/>
    <property type="molecule type" value="Genomic_DNA"/>
</dbReference>
<name>A0ACD0NXL1_9BASI</name>
<keyword evidence="2" id="KW-1185">Reference proteome</keyword>
<sequence>MSTAGRKLKAIYVNPPLSEACLARLADLAEVIHCYPGSDDPPKEIFQEVEAIFLRYRELPSYIQDLSRDAPNLKLIQLSSSGADKVIKSLYKRGGEDRTTTAEKVPLCNASGLHVVSIPPYIISTVLMVYHRLDEMLINARVKGAWIDKMPDSRGKPYAVKSIRGKTFGFLGYGHIARETARLVLPFGARVIAANTTGRRVKDTGYVTEGTGDVDCSIPEEMFSTSDEASLNEFLSRSDVLVASLPDTPATRWLMTRERLDRLPEGSVYVNVGRGTLCRSEDILYALEKQERPLTGAIMDVTDPEPLPDGHPLLRHPKAIVTPHLSGDAESELEVATDIFVKNLGRLIDGRPLMNVVDVSKGY</sequence>
<evidence type="ECO:0000313" key="1">
    <source>
        <dbReference type="EMBL" id="PWN50496.1"/>
    </source>
</evidence>
<organism evidence="1 2">
    <name type="scientific">Violaceomyces palustris</name>
    <dbReference type="NCBI Taxonomy" id="1673888"/>
    <lineage>
        <taxon>Eukaryota</taxon>
        <taxon>Fungi</taxon>
        <taxon>Dikarya</taxon>
        <taxon>Basidiomycota</taxon>
        <taxon>Ustilaginomycotina</taxon>
        <taxon>Ustilaginomycetes</taxon>
        <taxon>Violaceomycetales</taxon>
        <taxon>Violaceomycetaceae</taxon>
        <taxon>Violaceomyces</taxon>
    </lineage>
</organism>
<reference evidence="1 2" key="1">
    <citation type="journal article" date="2018" name="Mol. Biol. Evol.">
        <title>Broad Genomic Sampling Reveals a Smut Pathogenic Ancestry of the Fungal Clade Ustilaginomycotina.</title>
        <authorList>
            <person name="Kijpornyongpan T."/>
            <person name="Mondo S.J."/>
            <person name="Barry K."/>
            <person name="Sandor L."/>
            <person name="Lee J."/>
            <person name="Lipzen A."/>
            <person name="Pangilinan J."/>
            <person name="LaButti K."/>
            <person name="Hainaut M."/>
            <person name="Henrissat B."/>
            <person name="Grigoriev I.V."/>
            <person name="Spatafora J.W."/>
            <person name="Aime M.C."/>
        </authorList>
    </citation>
    <scope>NUCLEOTIDE SEQUENCE [LARGE SCALE GENOMIC DNA]</scope>
    <source>
        <strain evidence="1 2">SA 807</strain>
    </source>
</reference>
<evidence type="ECO:0000313" key="2">
    <source>
        <dbReference type="Proteomes" id="UP000245626"/>
    </source>
</evidence>